<keyword evidence="4" id="KW-1185">Reference proteome</keyword>
<accession>A0A4U8Q359</accession>
<keyword evidence="1" id="KW-1133">Transmembrane helix</keyword>
<dbReference type="STRING" id="180332.GCA_000797495_01803"/>
<feature type="domain" description="YcxB-like C-terminal" evidence="2">
    <location>
        <begin position="94"/>
        <end position="153"/>
    </location>
</feature>
<name>A0A4U8Q359_9FIRM</name>
<dbReference type="Pfam" id="PF14317">
    <property type="entry name" value="YcxB"/>
    <property type="match status" value="1"/>
</dbReference>
<gene>
    <name evidence="3" type="ORF">DSM106044_03937</name>
</gene>
<protein>
    <recommendedName>
        <fullName evidence="2">YcxB-like C-terminal domain-containing protein</fullName>
    </recommendedName>
</protein>
<keyword evidence="1" id="KW-0812">Transmembrane</keyword>
<dbReference type="Proteomes" id="UP000306509">
    <property type="component" value="Unassembled WGS sequence"/>
</dbReference>
<evidence type="ECO:0000259" key="2">
    <source>
        <dbReference type="Pfam" id="PF14317"/>
    </source>
</evidence>
<evidence type="ECO:0000313" key="4">
    <source>
        <dbReference type="Proteomes" id="UP000306509"/>
    </source>
</evidence>
<dbReference type="EMBL" id="QGQD01000074">
    <property type="protein sequence ID" value="TLC99160.1"/>
    <property type="molecule type" value="Genomic_DNA"/>
</dbReference>
<keyword evidence="1" id="KW-0472">Membrane</keyword>
<feature type="transmembrane region" description="Helical" evidence="1">
    <location>
        <begin position="55"/>
        <end position="74"/>
    </location>
</feature>
<dbReference type="InterPro" id="IPR025588">
    <property type="entry name" value="YcxB-like_C"/>
</dbReference>
<dbReference type="RefSeq" id="WP_138003467.1">
    <property type="nucleotide sequence ID" value="NZ_QGQD01000074.1"/>
</dbReference>
<dbReference type="AlphaFoldDB" id="A0A4U8Q359"/>
<evidence type="ECO:0000256" key="1">
    <source>
        <dbReference type="SAM" id="Phobius"/>
    </source>
</evidence>
<reference evidence="3 4" key="1">
    <citation type="journal article" date="2019" name="Anaerobe">
        <title>Detection of Robinsoniella peoriensis in multiple bone samples of a trauma patient.</title>
        <authorList>
            <person name="Schrottner P."/>
            <person name="Hartwich K."/>
            <person name="Bunk B."/>
            <person name="Schober I."/>
            <person name="Helbig S."/>
            <person name="Rudolph W.W."/>
            <person name="Gunzer F."/>
        </authorList>
    </citation>
    <scope>NUCLEOTIDE SEQUENCE [LARGE SCALE GENOMIC DNA]</scope>
    <source>
        <strain evidence="3 4">DSM 106044</strain>
    </source>
</reference>
<proteinExistence type="predicted"/>
<feature type="transmembrane region" description="Helical" evidence="1">
    <location>
        <begin position="21"/>
        <end position="43"/>
    </location>
</feature>
<comment type="caution">
    <text evidence="3">The sequence shown here is derived from an EMBL/GenBank/DDBJ whole genome shotgun (WGS) entry which is preliminary data.</text>
</comment>
<organism evidence="3 4">
    <name type="scientific">Robinsoniella peoriensis</name>
    <dbReference type="NCBI Taxonomy" id="180332"/>
    <lineage>
        <taxon>Bacteria</taxon>
        <taxon>Bacillati</taxon>
        <taxon>Bacillota</taxon>
        <taxon>Clostridia</taxon>
        <taxon>Lachnospirales</taxon>
        <taxon>Lachnospiraceae</taxon>
        <taxon>Robinsoniella</taxon>
    </lineage>
</organism>
<sequence>MEVKFEVKMTQKIMYNFLLSHTYKSFSGVVGVLFGAVALIVFAVTFGKVESWQSILYLVFGVWFILYLPITLYLRSVKQVKLNPVFKKPITYILSEEGIQTLQGDQSAELKWEDLIKVTETKLSLLVYTGKRYSFVFPKESIGEQYEELLELIQGHVDAGKIKIKSRLK</sequence>
<evidence type="ECO:0000313" key="3">
    <source>
        <dbReference type="EMBL" id="TLC99160.1"/>
    </source>
</evidence>